<keyword evidence="2" id="KW-0704">Schiff base</keyword>
<dbReference type="Gene3D" id="3.20.20.70">
    <property type="entry name" value="Aldolase class I"/>
    <property type="match status" value="1"/>
</dbReference>
<comment type="caution">
    <text evidence="3">The sequence shown here is derived from an EMBL/GenBank/DDBJ whole genome shotgun (WGS) entry which is preliminary data.</text>
</comment>
<dbReference type="EMBL" id="MHQC01000012">
    <property type="protein sequence ID" value="OGZ95322.1"/>
    <property type="molecule type" value="Genomic_DNA"/>
</dbReference>
<dbReference type="GO" id="GO:0005737">
    <property type="term" value="C:cytoplasm"/>
    <property type="evidence" value="ECO:0007669"/>
    <property type="project" value="InterPro"/>
</dbReference>
<name>A0A1G2K7B3_9BACT</name>
<evidence type="ECO:0000256" key="2">
    <source>
        <dbReference type="ARBA" id="ARBA00023270"/>
    </source>
</evidence>
<gene>
    <name evidence="3" type="ORF">A2633_03015</name>
</gene>
<accession>A0A1G2K7B3</accession>
<dbReference type="Proteomes" id="UP000177152">
    <property type="component" value="Unassembled WGS sequence"/>
</dbReference>
<dbReference type="SMART" id="SM01133">
    <property type="entry name" value="DeoC"/>
    <property type="match status" value="1"/>
</dbReference>
<dbReference type="InterPro" id="IPR002915">
    <property type="entry name" value="DeoC/FbaB/LacD_aldolase"/>
</dbReference>
<keyword evidence="1" id="KW-0963">Cytoplasm</keyword>
<evidence type="ECO:0000256" key="1">
    <source>
        <dbReference type="ARBA" id="ARBA00022490"/>
    </source>
</evidence>
<dbReference type="AlphaFoldDB" id="A0A1G2K7B3"/>
<reference evidence="3 4" key="1">
    <citation type="journal article" date="2016" name="Nat. Commun.">
        <title>Thousands of microbial genomes shed light on interconnected biogeochemical processes in an aquifer system.</title>
        <authorList>
            <person name="Anantharaman K."/>
            <person name="Brown C.T."/>
            <person name="Hug L.A."/>
            <person name="Sharon I."/>
            <person name="Castelle C.J."/>
            <person name="Probst A.J."/>
            <person name="Thomas B.C."/>
            <person name="Singh A."/>
            <person name="Wilkins M.J."/>
            <person name="Karaoz U."/>
            <person name="Brodie E.L."/>
            <person name="Williams K.H."/>
            <person name="Hubbard S.S."/>
            <person name="Banfield J.F."/>
        </authorList>
    </citation>
    <scope>NUCLEOTIDE SEQUENCE [LARGE SCALE GENOMIC DNA]</scope>
</reference>
<protein>
    <submittedName>
        <fullName evidence="3">Uncharacterized protein</fullName>
    </submittedName>
</protein>
<dbReference type="InterPro" id="IPR011343">
    <property type="entry name" value="DeoC"/>
</dbReference>
<dbReference type="PANTHER" id="PTHR10889">
    <property type="entry name" value="DEOXYRIBOSE-PHOSPHATE ALDOLASE"/>
    <property type="match status" value="1"/>
</dbReference>
<dbReference type="InterPro" id="IPR013785">
    <property type="entry name" value="Aldolase_TIM"/>
</dbReference>
<dbReference type="GO" id="GO:0016052">
    <property type="term" value="P:carbohydrate catabolic process"/>
    <property type="evidence" value="ECO:0007669"/>
    <property type="project" value="TreeGrafter"/>
</dbReference>
<dbReference type="GO" id="GO:0009264">
    <property type="term" value="P:deoxyribonucleotide catabolic process"/>
    <property type="evidence" value="ECO:0007669"/>
    <property type="project" value="InterPro"/>
</dbReference>
<dbReference type="GO" id="GO:0004139">
    <property type="term" value="F:deoxyribose-phosphate aldolase activity"/>
    <property type="evidence" value="ECO:0007669"/>
    <property type="project" value="InterPro"/>
</dbReference>
<dbReference type="PANTHER" id="PTHR10889:SF1">
    <property type="entry name" value="DEOXYRIBOSE-PHOSPHATE ALDOLASE"/>
    <property type="match status" value="1"/>
</dbReference>
<evidence type="ECO:0000313" key="4">
    <source>
        <dbReference type="Proteomes" id="UP000177152"/>
    </source>
</evidence>
<organism evidence="3 4">
    <name type="scientific">Candidatus Sungbacteria bacterium RIFCSPHIGHO2_01_FULL_47_32</name>
    <dbReference type="NCBI Taxonomy" id="1802264"/>
    <lineage>
        <taxon>Bacteria</taxon>
        <taxon>Candidatus Sungiibacteriota</taxon>
    </lineage>
</organism>
<sequence>MKNPASCFDLAYLSANGEKKNIAELAAVARNIGSRSAIVHCADIKLLREALDFERDKNPHSVMAEIVIDFPDGAGGDETKLFQARSAALFKADGADIVINLRWVKDKNSSMLLREFRAVAQYFKESKAIIQLPYLWQFQRDDIGWLLELLVEGGVKYVKDWTTRSDNFTEKVPVDDDTRIAYLEYISEYIAKHSLPLKKKIAGKVTPENARRFLDAGADVLGIGYGKAFAVQKALMGS</sequence>
<dbReference type="SUPFAM" id="SSF51569">
    <property type="entry name" value="Aldolase"/>
    <property type="match status" value="1"/>
</dbReference>
<evidence type="ECO:0000313" key="3">
    <source>
        <dbReference type="EMBL" id="OGZ95322.1"/>
    </source>
</evidence>
<proteinExistence type="predicted"/>